<evidence type="ECO:0000256" key="4">
    <source>
        <dbReference type="ARBA" id="ARBA00022833"/>
    </source>
</evidence>
<dbReference type="AlphaFoldDB" id="A0A517XYN1"/>
<dbReference type="OrthoDB" id="289794at2"/>
<organism evidence="7 8">
    <name type="scientific">Urbifossiella limnaea</name>
    <dbReference type="NCBI Taxonomy" id="2528023"/>
    <lineage>
        <taxon>Bacteria</taxon>
        <taxon>Pseudomonadati</taxon>
        <taxon>Planctomycetota</taxon>
        <taxon>Planctomycetia</taxon>
        <taxon>Gemmatales</taxon>
        <taxon>Gemmataceae</taxon>
        <taxon>Urbifossiella</taxon>
    </lineage>
</organism>
<keyword evidence="3" id="KW-0378">Hydrolase</keyword>
<gene>
    <name evidence="7" type="ORF">ETAA1_45950</name>
</gene>
<dbReference type="Gene3D" id="3.40.390.10">
    <property type="entry name" value="Collagenase (Catalytic Domain)"/>
    <property type="match status" value="1"/>
</dbReference>
<dbReference type="InterPro" id="IPR021190">
    <property type="entry name" value="Pept_M10A"/>
</dbReference>
<dbReference type="GO" id="GO:0006508">
    <property type="term" value="P:proteolysis"/>
    <property type="evidence" value="ECO:0007669"/>
    <property type="project" value="UniProtKB-KW"/>
</dbReference>
<dbReference type="PANTHER" id="PTHR10201">
    <property type="entry name" value="MATRIX METALLOPROTEINASE"/>
    <property type="match status" value="1"/>
</dbReference>
<keyword evidence="2" id="KW-0479">Metal-binding</keyword>
<evidence type="ECO:0000256" key="3">
    <source>
        <dbReference type="ARBA" id="ARBA00022801"/>
    </source>
</evidence>
<dbReference type="InterPro" id="IPR001818">
    <property type="entry name" value="Pept_M10_metallopeptidase"/>
</dbReference>
<evidence type="ECO:0000313" key="8">
    <source>
        <dbReference type="Proteomes" id="UP000319576"/>
    </source>
</evidence>
<dbReference type="Proteomes" id="UP000319576">
    <property type="component" value="Chromosome"/>
</dbReference>
<dbReference type="GO" id="GO:0008270">
    <property type="term" value="F:zinc ion binding"/>
    <property type="evidence" value="ECO:0007669"/>
    <property type="project" value="InterPro"/>
</dbReference>
<keyword evidence="8" id="KW-1185">Reference proteome</keyword>
<dbReference type="Gene3D" id="2.60.120.380">
    <property type="match status" value="1"/>
</dbReference>
<evidence type="ECO:0000256" key="5">
    <source>
        <dbReference type="SAM" id="MobiDB-lite"/>
    </source>
</evidence>
<dbReference type="KEGG" id="uli:ETAA1_45950"/>
<dbReference type="GO" id="GO:0031012">
    <property type="term" value="C:extracellular matrix"/>
    <property type="evidence" value="ECO:0007669"/>
    <property type="project" value="InterPro"/>
</dbReference>
<evidence type="ECO:0000256" key="1">
    <source>
        <dbReference type="ARBA" id="ARBA00022670"/>
    </source>
</evidence>
<proteinExistence type="predicted"/>
<dbReference type="GO" id="GO:0004222">
    <property type="term" value="F:metalloendopeptidase activity"/>
    <property type="evidence" value="ECO:0007669"/>
    <property type="project" value="InterPro"/>
</dbReference>
<feature type="compositionally biased region" description="Pro residues" evidence="5">
    <location>
        <begin position="601"/>
        <end position="610"/>
    </location>
</feature>
<accession>A0A517XYN1</accession>
<name>A0A517XYN1_9BACT</name>
<evidence type="ECO:0000256" key="2">
    <source>
        <dbReference type="ARBA" id="ARBA00022723"/>
    </source>
</evidence>
<evidence type="ECO:0000313" key="7">
    <source>
        <dbReference type="EMBL" id="QDU22612.1"/>
    </source>
</evidence>
<dbReference type="RefSeq" id="WP_145242490.1">
    <property type="nucleotide sequence ID" value="NZ_CP036273.1"/>
</dbReference>
<keyword evidence="1" id="KW-0645">Protease</keyword>
<reference evidence="7 8" key="1">
    <citation type="submission" date="2019-02" db="EMBL/GenBank/DDBJ databases">
        <title>Deep-cultivation of Planctomycetes and their phenomic and genomic characterization uncovers novel biology.</title>
        <authorList>
            <person name="Wiegand S."/>
            <person name="Jogler M."/>
            <person name="Boedeker C."/>
            <person name="Pinto D."/>
            <person name="Vollmers J."/>
            <person name="Rivas-Marin E."/>
            <person name="Kohn T."/>
            <person name="Peeters S.H."/>
            <person name="Heuer A."/>
            <person name="Rast P."/>
            <person name="Oberbeckmann S."/>
            <person name="Bunk B."/>
            <person name="Jeske O."/>
            <person name="Meyerdierks A."/>
            <person name="Storesund J.E."/>
            <person name="Kallscheuer N."/>
            <person name="Luecker S."/>
            <person name="Lage O.M."/>
            <person name="Pohl T."/>
            <person name="Merkel B.J."/>
            <person name="Hornburger P."/>
            <person name="Mueller R.-W."/>
            <person name="Bruemmer F."/>
            <person name="Labrenz M."/>
            <person name="Spormann A.M."/>
            <person name="Op den Camp H."/>
            <person name="Overmann J."/>
            <person name="Amann R."/>
            <person name="Jetten M.S.M."/>
            <person name="Mascher T."/>
            <person name="Medema M.H."/>
            <person name="Devos D.P."/>
            <person name="Kaster A.-K."/>
            <person name="Ovreas L."/>
            <person name="Rohde M."/>
            <person name="Galperin M.Y."/>
            <person name="Jogler C."/>
        </authorList>
    </citation>
    <scope>NUCLEOTIDE SEQUENCE [LARGE SCALE GENOMIC DNA]</scope>
    <source>
        <strain evidence="7 8">ETA_A1</strain>
    </source>
</reference>
<sequence length="632" mass="64878">MPLRIEALEDRTAPAALGSPWPDPGTLTLSFAADGTRVGEAASDTATAFAGVPAAVWQREVLRAFQTWAVQIPANVALVADGGQAFGTPGPAQGDFRFGDVRVGAVPLSDDSLANASAFDWSIGTWSGDVLFNTRARFAAVATPTAADVFTVALHEAGHVFGMEHSNDPTSAMSENYTGPKTGLSAADIDAVRSYYGARQPDAHERVGGNGSRLTATPVDAVLGSDRLTADIGPGDTDVYSLLNASQLGQLEVRVRTSGVSLLAARVEITDRWGRLVAAGTATGPGQDVTLDVPQSLVKLGCFVTVTGATGDVFAVGGYEVSVARTSGLTLPPQVAERLIDNTPRGAAALDGRGAGADGFAADANVDSSADVDVYTVRVPPTTNAAPRAMVVSVTNLDGKAHPELAVLDAAGRSVPFQVLASSGGVLTIQVTQVPRGGAFYVRVSNPAGADATGRYRLTADFHPPVEVRYSRLAAGRLTTAAPAAATGLTVNNARLFEFVLVSTAADGAATGGATLTVRDAAGKVVLTLVRDREGATNRAVYLAPGVYTVTISASPGATNYWAGVREVSDPAGPYDPGTSTTYPEQPPPDDGNATGAVGEPLPPAEPAPVRPAGDESLTFEAPAPPPWYYGF</sequence>
<dbReference type="InterPro" id="IPR024079">
    <property type="entry name" value="MetalloPept_cat_dom_sf"/>
</dbReference>
<evidence type="ECO:0000259" key="6">
    <source>
        <dbReference type="Pfam" id="PF00413"/>
    </source>
</evidence>
<feature type="domain" description="Peptidase M10 metallopeptidase" evidence="6">
    <location>
        <begin position="56"/>
        <end position="197"/>
    </location>
</feature>
<dbReference type="EMBL" id="CP036273">
    <property type="protein sequence ID" value="QDU22612.1"/>
    <property type="molecule type" value="Genomic_DNA"/>
</dbReference>
<dbReference type="SUPFAM" id="SSF55486">
    <property type="entry name" value="Metalloproteases ('zincins'), catalytic domain"/>
    <property type="match status" value="1"/>
</dbReference>
<feature type="compositionally biased region" description="Pro residues" evidence="5">
    <location>
        <begin position="623"/>
        <end position="632"/>
    </location>
</feature>
<protein>
    <submittedName>
        <fullName evidence="7">Matrixin</fullName>
    </submittedName>
</protein>
<feature type="region of interest" description="Disordered" evidence="5">
    <location>
        <begin position="570"/>
        <end position="632"/>
    </location>
</feature>
<dbReference type="PRINTS" id="PR00138">
    <property type="entry name" value="MATRIXIN"/>
</dbReference>
<keyword evidence="4" id="KW-0862">Zinc</keyword>
<dbReference type="Pfam" id="PF00413">
    <property type="entry name" value="Peptidase_M10"/>
    <property type="match status" value="1"/>
</dbReference>